<feature type="transmembrane region" description="Helical" evidence="9">
    <location>
        <begin position="26"/>
        <end position="47"/>
    </location>
</feature>
<keyword evidence="5 9" id="KW-0812">Transmembrane</keyword>
<evidence type="ECO:0000259" key="10">
    <source>
        <dbReference type="Pfam" id="PF02397"/>
    </source>
</evidence>
<keyword evidence="7 9" id="KW-0472">Membrane</keyword>
<evidence type="ECO:0000313" key="11">
    <source>
        <dbReference type="EMBL" id="TBN54552.1"/>
    </source>
</evidence>
<keyword evidence="3" id="KW-1003">Cell membrane</keyword>
<accession>A0A4Q9GK50</accession>
<dbReference type="PANTHER" id="PTHR30576">
    <property type="entry name" value="COLANIC BIOSYNTHESIS UDP-GLUCOSE LIPID CARRIER TRANSFERASE"/>
    <property type="match status" value="1"/>
</dbReference>
<keyword evidence="4 11" id="KW-0808">Transferase</keyword>
<sequence length="218" mass="23785">MGGGFAAEPAVGAEPLGGGAKRAIDVVFSALAIAFLLPVFLLIILAVRASSKGPVFYGHARRGFCGATFKCLKFRTMVVNGDEVLKRHLAENPEARIEWSETRKLRNDPRVTGIGKILRKSSLDELPQLLNVLRGEMSIVGPRPVVTAELANYGDHASDYLQTRPGITGLWQISGRSDTSYAQRLAFDSEYVRTWSTAKDIRIMLLTVPAVVMQRGSV</sequence>
<evidence type="ECO:0000256" key="6">
    <source>
        <dbReference type="ARBA" id="ARBA00022989"/>
    </source>
</evidence>
<comment type="similarity">
    <text evidence="2">Belongs to the bacterial sugar transferase family.</text>
</comment>
<comment type="subcellular location">
    <subcellularLocation>
        <location evidence="1">Cell membrane</location>
    </subcellularLocation>
</comment>
<dbReference type="PANTHER" id="PTHR30576:SF4">
    <property type="entry name" value="UNDECAPRENYL-PHOSPHATE GALACTOSE PHOSPHOTRANSFERASE"/>
    <property type="match status" value="1"/>
</dbReference>
<gene>
    <name evidence="11" type="ORF">EYR15_04030</name>
</gene>
<evidence type="ECO:0000256" key="9">
    <source>
        <dbReference type="SAM" id="Phobius"/>
    </source>
</evidence>
<dbReference type="EMBL" id="SIUB01000002">
    <property type="protein sequence ID" value="TBN54552.1"/>
    <property type="molecule type" value="Genomic_DNA"/>
</dbReference>
<evidence type="ECO:0000256" key="1">
    <source>
        <dbReference type="ARBA" id="ARBA00004236"/>
    </source>
</evidence>
<proteinExistence type="inferred from homology"/>
<dbReference type="InterPro" id="IPR003362">
    <property type="entry name" value="Bact_transf"/>
</dbReference>
<comment type="caution">
    <text evidence="11">The sequence shown here is derived from an EMBL/GenBank/DDBJ whole genome shotgun (WGS) entry which is preliminary data.</text>
</comment>
<evidence type="ECO:0000256" key="8">
    <source>
        <dbReference type="ARBA" id="ARBA00023169"/>
    </source>
</evidence>
<name>A0A4Q9GK50_9HYPH</name>
<organism evidence="11 12">
    <name type="scientific">Hansschlegelia quercus</name>
    <dbReference type="NCBI Taxonomy" id="2528245"/>
    <lineage>
        <taxon>Bacteria</taxon>
        <taxon>Pseudomonadati</taxon>
        <taxon>Pseudomonadota</taxon>
        <taxon>Alphaproteobacteria</taxon>
        <taxon>Hyphomicrobiales</taxon>
        <taxon>Methylopilaceae</taxon>
        <taxon>Hansschlegelia</taxon>
    </lineage>
</organism>
<keyword evidence="12" id="KW-1185">Reference proteome</keyword>
<protein>
    <submittedName>
        <fullName evidence="11">Sugar transferase</fullName>
    </submittedName>
</protein>
<dbReference type="RefSeq" id="WP_131002362.1">
    <property type="nucleotide sequence ID" value="NZ_JBHSZR010000005.1"/>
</dbReference>
<dbReference type="GO" id="GO:0016780">
    <property type="term" value="F:phosphotransferase activity, for other substituted phosphate groups"/>
    <property type="evidence" value="ECO:0007669"/>
    <property type="project" value="TreeGrafter"/>
</dbReference>
<keyword evidence="6 9" id="KW-1133">Transmembrane helix</keyword>
<keyword evidence="8" id="KW-0270">Exopolysaccharide synthesis</keyword>
<dbReference type="GO" id="GO:0005886">
    <property type="term" value="C:plasma membrane"/>
    <property type="evidence" value="ECO:0007669"/>
    <property type="project" value="UniProtKB-SubCell"/>
</dbReference>
<dbReference type="Proteomes" id="UP000291613">
    <property type="component" value="Unassembled WGS sequence"/>
</dbReference>
<reference evidence="11 12" key="1">
    <citation type="submission" date="2019-02" db="EMBL/GenBank/DDBJ databases">
        <title>Hansschlegelia quercus sp. nov., a novel methylotrophic bacterium from buds of oak (Quercus robur L.).</title>
        <authorList>
            <person name="Agafonova N.V."/>
            <person name="Kaparullina E.N."/>
            <person name="Grouzdev D.S."/>
            <person name="Doronina N.V."/>
        </authorList>
    </citation>
    <scope>NUCLEOTIDE SEQUENCE [LARGE SCALE GENOMIC DNA]</scope>
    <source>
        <strain evidence="11 12">Dub</strain>
    </source>
</reference>
<evidence type="ECO:0000313" key="12">
    <source>
        <dbReference type="Proteomes" id="UP000291613"/>
    </source>
</evidence>
<dbReference type="OrthoDB" id="9808602at2"/>
<evidence type="ECO:0000256" key="3">
    <source>
        <dbReference type="ARBA" id="ARBA00022475"/>
    </source>
</evidence>
<feature type="domain" description="Bacterial sugar transferase" evidence="10">
    <location>
        <begin position="21"/>
        <end position="212"/>
    </location>
</feature>
<dbReference type="Pfam" id="PF02397">
    <property type="entry name" value="Bac_transf"/>
    <property type="match status" value="1"/>
</dbReference>
<evidence type="ECO:0000256" key="2">
    <source>
        <dbReference type="ARBA" id="ARBA00006464"/>
    </source>
</evidence>
<evidence type="ECO:0000256" key="7">
    <source>
        <dbReference type="ARBA" id="ARBA00023136"/>
    </source>
</evidence>
<dbReference type="GO" id="GO:0000271">
    <property type="term" value="P:polysaccharide biosynthetic process"/>
    <property type="evidence" value="ECO:0007669"/>
    <property type="project" value="UniProtKB-KW"/>
</dbReference>
<evidence type="ECO:0000256" key="5">
    <source>
        <dbReference type="ARBA" id="ARBA00022692"/>
    </source>
</evidence>
<evidence type="ECO:0000256" key="4">
    <source>
        <dbReference type="ARBA" id="ARBA00022679"/>
    </source>
</evidence>
<dbReference type="AlphaFoldDB" id="A0A4Q9GK50"/>